<keyword evidence="6" id="KW-0067">ATP-binding</keyword>
<comment type="catalytic activity">
    <reaction evidence="8">
        <text>L-seryl-[protein] + ATP = O-phospho-L-seryl-[protein] + ADP + H(+)</text>
        <dbReference type="Rhea" id="RHEA:17989"/>
        <dbReference type="Rhea" id="RHEA-COMP:9863"/>
        <dbReference type="Rhea" id="RHEA-COMP:11604"/>
        <dbReference type="ChEBI" id="CHEBI:15378"/>
        <dbReference type="ChEBI" id="CHEBI:29999"/>
        <dbReference type="ChEBI" id="CHEBI:30616"/>
        <dbReference type="ChEBI" id="CHEBI:83421"/>
        <dbReference type="ChEBI" id="CHEBI:456216"/>
        <dbReference type="EC" id="2.7.11.1"/>
    </reaction>
</comment>
<dbReference type="PROSITE" id="PS50011">
    <property type="entry name" value="PROTEIN_KINASE_DOM"/>
    <property type="match status" value="1"/>
</dbReference>
<evidence type="ECO:0000256" key="3">
    <source>
        <dbReference type="ARBA" id="ARBA00022679"/>
    </source>
</evidence>
<feature type="domain" description="Protein kinase" evidence="10">
    <location>
        <begin position="129"/>
        <end position="401"/>
    </location>
</feature>
<dbReference type="Gene3D" id="1.25.40.10">
    <property type="entry name" value="Tetratricopeptide repeat domain"/>
    <property type="match status" value="1"/>
</dbReference>
<gene>
    <name evidence="11" type="ORF">MVAC_07461</name>
</gene>
<evidence type="ECO:0000256" key="7">
    <source>
        <dbReference type="ARBA" id="ARBA00047899"/>
    </source>
</evidence>
<evidence type="ECO:0000256" key="2">
    <source>
        <dbReference type="ARBA" id="ARBA00022527"/>
    </source>
</evidence>
<keyword evidence="4" id="KW-0547">Nucleotide-binding</keyword>
<dbReference type="SUPFAM" id="SSF48452">
    <property type="entry name" value="TPR-like"/>
    <property type="match status" value="1"/>
</dbReference>
<evidence type="ECO:0000259" key="10">
    <source>
        <dbReference type="PROSITE" id="PS50011"/>
    </source>
</evidence>
<evidence type="ECO:0000256" key="9">
    <source>
        <dbReference type="SAM" id="MobiDB-lite"/>
    </source>
</evidence>
<evidence type="ECO:0000256" key="5">
    <source>
        <dbReference type="ARBA" id="ARBA00022777"/>
    </source>
</evidence>
<feature type="region of interest" description="Disordered" evidence="9">
    <location>
        <begin position="1"/>
        <end position="66"/>
    </location>
</feature>
<dbReference type="Gene3D" id="1.10.510.10">
    <property type="entry name" value="Transferase(Phosphotransferase) domain 1"/>
    <property type="match status" value="1"/>
</dbReference>
<comment type="catalytic activity">
    <reaction evidence="7">
        <text>L-threonyl-[protein] + ATP = O-phospho-L-threonyl-[protein] + ADP + H(+)</text>
        <dbReference type="Rhea" id="RHEA:46608"/>
        <dbReference type="Rhea" id="RHEA-COMP:11060"/>
        <dbReference type="Rhea" id="RHEA-COMP:11605"/>
        <dbReference type="ChEBI" id="CHEBI:15378"/>
        <dbReference type="ChEBI" id="CHEBI:30013"/>
        <dbReference type="ChEBI" id="CHEBI:30616"/>
        <dbReference type="ChEBI" id="CHEBI:61977"/>
        <dbReference type="ChEBI" id="CHEBI:456216"/>
        <dbReference type="EC" id="2.7.11.1"/>
    </reaction>
</comment>
<dbReference type="SUPFAM" id="SSF56112">
    <property type="entry name" value="Protein kinase-like (PK-like)"/>
    <property type="match status" value="1"/>
</dbReference>
<dbReference type="eggNOG" id="COG0515">
    <property type="taxonomic scope" value="Bacteria"/>
</dbReference>
<evidence type="ECO:0000313" key="12">
    <source>
        <dbReference type="Proteomes" id="UP000006072"/>
    </source>
</evidence>
<evidence type="ECO:0000256" key="1">
    <source>
        <dbReference type="ARBA" id="ARBA00012513"/>
    </source>
</evidence>
<evidence type="ECO:0000256" key="8">
    <source>
        <dbReference type="ARBA" id="ARBA00048679"/>
    </source>
</evidence>
<organism evidence="11 12">
    <name type="scientific">Mycolicibacterium vaccae ATCC 25954</name>
    <dbReference type="NCBI Taxonomy" id="1194972"/>
    <lineage>
        <taxon>Bacteria</taxon>
        <taxon>Bacillati</taxon>
        <taxon>Actinomycetota</taxon>
        <taxon>Actinomycetes</taxon>
        <taxon>Mycobacteriales</taxon>
        <taxon>Mycobacteriaceae</taxon>
        <taxon>Mycolicibacterium</taxon>
    </lineage>
</organism>
<dbReference type="InterPro" id="IPR011990">
    <property type="entry name" value="TPR-like_helical_dom_sf"/>
</dbReference>
<keyword evidence="2" id="KW-0723">Serine/threonine-protein kinase</keyword>
<keyword evidence="5 11" id="KW-0418">Kinase</keyword>
<dbReference type="PANTHER" id="PTHR24363">
    <property type="entry name" value="SERINE/THREONINE PROTEIN KINASE"/>
    <property type="match status" value="1"/>
</dbReference>
<dbReference type="Pfam" id="PF16918">
    <property type="entry name" value="PknG_TPR"/>
    <property type="match status" value="1"/>
</dbReference>
<dbReference type="CDD" id="cd14014">
    <property type="entry name" value="STKc_PknB_like"/>
    <property type="match status" value="1"/>
</dbReference>
<dbReference type="HOGENOM" id="CLU_011707_0_0_11"/>
<reference evidence="11 12" key="1">
    <citation type="journal article" date="2012" name="J. Bacteriol.">
        <title>Complete Genome Sequence of Mycobacterium vaccae Type Strain ATCC 25954.</title>
        <authorList>
            <person name="Ho Y.S."/>
            <person name="Adroub S.A."/>
            <person name="Abadi M."/>
            <person name="Al Alwan B."/>
            <person name="Alkhateeb R."/>
            <person name="Gao G."/>
            <person name="Ragab A."/>
            <person name="Ali S."/>
            <person name="van Soolingen D."/>
            <person name="Bitter W."/>
            <person name="Pain A."/>
            <person name="Abdallah A.M."/>
        </authorList>
    </citation>
    <scope>NUCLEOTIDE SEQUENCE [LARGE SCALE GENOMIC DNA]</scope>
    <source>
        <strain evidence="11 12">ATCC 25954</strain>
    </source>
</reference>
<dbReference type="AlphaFoldDB" id="K0UW61"/>
<dbReference type="Proteomes" id="UP000006072">
    <property type="component" value="Unassembled WGS sequence"/>
</dbReference>
<dbReference type="PATRIC" id="fig|1194972.3.peg.1501"/>
<evidence type="ECO:0000256" key="6">
    <source>
        <dbReference type="ARBA" id="ARBA00022840"/>
    </source>
</evidence>
<dbReference type="Gene3D" id="3.30.200.20">
    <property type="entry name" value="Phosphorylase Kinase, domain 1"/>
    <property type="match status" value="1"/>
</dbReference>
<proteinExistence type="predicted"/>
<evidence type="ECO:0000256" key="4">
    <source>
        <dbReference type="ARBA" id="ARBA00022741"/>
    </source>
</evidence>
<dbReference type="PANTHER" id="PTHR24363:SF0">
    <property type="entry name" value="SERINE_THREONINE KINASE LIKE DOMAIN CONTAINING 1"/>
    <property type="match status" value="1"/>
</dbReference>
<dbReference type="EC" id="2.7.11.1" evidence="1"/>
<comment type="caution">
    <text evidence="11">The sequence shown here is derived from an EMBL/GenBank/DDBJ whole genome shotgun (WGS) entry which is preliminary data.</text>
</comment>
<name>K0UW61_MYCVA</name>
<dbReference type="GO" id="GO:0005524">
    <property type="term" value="F:ATP binding"/>
    <property type="evidence" value="ECO:0007669"/>
    <property type="project" value="UniProtKB-KW"/>
</dbReference>
<dbReference type="InterPro" id="IPR011009">
    <property type="entry name" value="Kinase-like_dom_sf"/>
</dbReference>
<dbReference type="Pfam" id="PF00069">
    <property type="entry name" value="Pkinase"/>
    <property type="match status" value="1"/>
</dbReference>
<keyword evidence="3" id="KW-0808">Transferase</keyword>
<dbReference type="InterPro" id="IPR031634">
    <property type="entry name" value="PknG_rubred"/>
</dbReference>
<dbReference type="GO" id="GO:0004674">
    <property type="term" value="F:protein serine/threonine kinase activity"/>
    <property type="evidence" value="ECO:0007669"/>
    <property type="project" value="UniProtKB-KW"/>
</dbReference>
<protein>
    <recommendedName>
        <fullName evidence="1">non-specific serine/threonine protein kinase</fullName>
        <ecNumber evidence="1">2.7.11.1</ecNumber>
    </recommendedName>
</protein>
<accession>K0UW61</accession>
<evidence type="ECO:0000313" key="11">
    <source>
        <dbReference type="EMBL" id="EJZ11021.1"/>
    </source>
</evidence>
<dbReference type="InterPro" id="IPR000719">
    <property type="entry name" value="Prot_kinase_dom"/>
</dbReference>
<dbReference type="InterPro" id="IPR031636">
    <property type="entry name" value="PknG_TPR"/>
</dbReference>
<dbReference type="Pfam" id="PF16919">
    <property type="entry name" value="PknG_rubred"/>
    <property type="match status" value="1"/>
</dbReference>
<keyword evidence="12" id="KW-1185">Reference proteome</keyword>
<dbReference type="FunFam" id="3.30.200.20:FF:000205">
    <property type="entry name" value="Serine/threonine protein kinase"/>
    <property type="match status" value="1"/>
</dbReference>
<dbReference type="RefSeq" id="WP_003929718.1">
    <property type="nucleotide sequence ID" value="NZ_JH814687.1"/>
</dbReference>
<dbReference type="EMBL" id="ALQA01000011">
    <property type="protein sequence ID" value="EJZ11021.1"/>
    <property type="molecule type" value="Genomic_DNA"/>
</dbReference>
<sequence length="714" mass="75867">MDRTVGVARETDSGATEVGAPTSTFASVSAPRSRPDPGRRPQSGGGRGRLGAGVVTVPSVPRGDPADAVLADPRVPEHQRFCGNVDCNQPVGRSRDGIPGLTEGFCGACGTPFSFVPRLSRGEVVGGQYEVRGCIAHGGLGWIYLATDRNVHNRWVVLKGLVHSSDPAAMAAAEAEALALAEVEHPNIVRIHNFVNHADANGTAVGYIVMEYVGGISLKQIRNARNGPLPPAHAVAYIVEIAPALGYLHDQGLAYCDFKPDNVMQADEQLKLIDLGAAVAMDDVDCVIYGTRGFQAPEIAHTGPTVASDIYTVGRTLATLVADLPRSTVQLPGRAEVPAFAEHESLYRAVARATEADPARRFPSITELVDQLTGVLHEIAAADSGSAKPRISRHFSPQRAIYAAGADAPPAPASVIAALAVPRVDPADPGAALLATTSGTPPTQLEQTLQYAMGGSTPLRASVEIPLRLVRAALEIGAAADARRRIGELASVIPEDWRLLWYRGQCSLLDGDFDAAAADFDRVLDQLPGELDPKLALAAAAELRGDHDVAARHYTTVWRTSHTFYSAAFGLARYRARSGDRAGAVQVLDQITPASAHFTSAGTAAIDVLLAAPPAEALDEDTLRDVDRRTCALALESTARRAHVRLKVFEAALDWLAAGHTPGTTHLLGAEFDEAGIRTGMEQCYRALARETTDLWERVALVERANTVRPRTRL</sequence>